<organism evidence="2 3">
    <name type="scientific">Agrocybe pediades</name>
    <dbReference type="NCBI Taxonomy" id="84607"/>
    <lineage>
        <taxon>Eukaryota</taxon>
        <taxon>Fungi</taxon>
        <taxon>Dikarya</taxon>
        <taxon>Basidiomycota</taxon>
        <taxon>Agaricomycotina</taxon>
        <taxon>Agaricomycetes</taxon>
        <taxon>Agaricomycetidae</taxon>
        <taxon>Agaricales</taxon>
        <taxon>Agaricineae</taxon>
        <taxon>Strophariaceae</taxon>
        <taxon>Agrocybe</taxon>
    </lineage>
</organism>
<comment type="caution">
    <text evidence="2">The sequence shown here is derived from an EMBL/GenBank/DDBJ whole genome shotgun (WGS) entry which is preliminary data.</text>
</comment>
<dbReference type="Proteomes" id="UP000521872">
    <property type="component" value="Unassembled WGS sequence"/>
</dbReference>
<keyword evidence="1" id="KW-1133">Transmembrane helix</keyword>
<keyword evidence="1" id="KW-0472">Membrane</keyword>
<name>A0A8H4VKB1_9AGAR</name>
<feature type="transmembrane region" description="Helical" evidence="1">
    <location>
        <begin position="44"/>
        <end position="67"/>
    </location>
</feature>
<proteinExistence type="predicted"/>
<evidence type="ECO:0000256" key="1">
    <source>
        <dbReference type="SAM" id="Phobius"/>
    </source>
</evidence>
<sequence>MTTIFKRLPVHTPLAQFFSRHDDPLVRGFITRLDRSSIQRKRVAFAKAFVLNVFIVAAMAVITYMAMVRDVLSGMPTSLKLAACLTQDSLIAFAIYILLRSTTIPFLFGECRLRLMHGFRETEIIIRKLPSAYRNTEKPIPEDQRLKRYWVMASRAVDPDLLYCNAGAMLSPEYWTIEYAAVFDALRSISMTEIKEDDFEFAVWRRDNENWTVCELWRLDEVMTEHEEIDMFKNFLLPSGRSDLSGISQEKLPFLPSFKS</sequence>
<keyword evidence="1" id="KW-0812">Transmembrane</keyword>
<protein>
    <submittedName>
        <fullName evidence="2">Uncharacterized protein</fullName>
    </submittedName>
</protein>
<keyword evidence="3" id="KW-1185">Reference proteome</keyword>
<dbReference type="AlphaFoldDB" id="A0A8H4VKB1"/>
<gene>
    <name evidence="2" type="ORF">D9613_006849</name>
</gene>
<evidence type="ECO:0000313" key="2">
    <source>
        <dbReference type="EMBL" id="KAF4611024.1"/>
    </source>
</evidence>
<evidence type="ECO:0000313" key="3">
    <source>
        <dbReference type="Proteomes" id="UP000521872"/>
    </source>
</evidence>
<accession>A0A8H4VKB1</accession>
<reference evidence="2 3" key="1">
    <citation type="submission" date="2019-12" db="EMBL/GenBank/DDBJ databases">
        <authorList>
            <person name="Floudas D."/>
            <person name="Bentzer J."/>
            <person name="Ahren D."/>
            <person name="Johansson T."/>
            <person name="Persson P."/>
            <person name="Tunlid A."/>
        </authorList>
    </citation>
    <scope>NUCLEOTIDE SEQUENCE [LARGE SCALE GENOMIC DNA]</scope>
    <source>
        <strain evidence="2 3">CBS 102.39</strain>
    </source>
</reference>
<dbReference type="EMBL" id="JAACJL010000058">
    <property type="protein sequence ID" value="KAF4611024.1"/>
    <property type="molecule type" value="Genomic_DNA"/>
</dbReference>